<evidence type="ECO:0000313" key="3">
    <source>
        <dbReference type="EMBL" id="NDV62307.1"/>
    </source>
</evidence>
<dbReference type="Proteomes" id="UP000478417">
    <property type="component" value="Unassembled WGS sequence"/>
</dbReference>
<dbReference type="SUPFAM" id="SSF51161">
    <property type="entry name" value="Trimeric LpxA-like enzymes"/>
    <property type="match status" value="1"/>
</dbReference>
<comment type="caution">
    <text evidence="3">The sequence shown here is derived from an EMBL/GenBank/DDBJ whole genome shotgun (WGS) entry which is preliminary data.</text>
</comment>
<dbReference type="InterPro" id="IPR051159">
    <property type="entry name" value="Hexapeptide_acetyltransf"/>
</dbReference>
<evidence type="ECO:0000256" key="1">
    <source>
        <dbReference type="ARBA" id="ARBA00007274"/>
    </source>
</evidence>
<reference evidence="3 4" key="1">
    <citation type="submission" date="2020-02" db="EMBL/GenBank/DDBJ databases">
        <title>Albibacoteraceae fam. nov., the first described family within the subdivision 4 Verrucomicrobia.</title>
        <authorList>
            <person name="Xi F."/>
        </authorList>
    </citation>
    <scope>NUCLEOTIDE SEQUENCE [LARGE SCALE GENOMIC DNA]</scope>
    <source>
        <strain evidence="3 4">CK1056</strain>
    </source>
</reference>
<dbReference type="RefSeq" id="WP_163964081.1">
    <property type="nucleotide sequence ID" value="NZ_JAAGNX010000002.1"/>
</dbReference>
<name>A0A6B2M2K5_9BACT</name>
<dbReference type="GO" id="GO:0008374">
    <property type="term" value="F:O-acyltransferase activity"/>
    <property type="evidence" value="ECO:0007669"/>
    <property type="project" value="TreeGrafter"/>
</dbReference>
<keyword evidence="2 3" id="KW-0808">Transferase</keyword>
<evidence type="ECO:0000313" key="4">
    <source>
        <dbReference type="Proteomes" id="UP000478417"/>
    </source>
</evidence>
<dbReference type="EMBL" id="JAAGNX010000002">
    <property type="protein sequence ID" value="NDV62307.1"/>
    <property type="molecule type" value="Genomic_DNA"/>
</dbReference>
<proteinExistence type="inferred from homology"/>
<dbReference type="PANTHER" id="PTHR23416:SF23">
    <property type="entry name" value="ACETYLTRANSFERASE C18B11.09C-RELATED"/>
    <property type="match status" value="1"/>
</dbReference>
<gene>
    <name evidence="3" type="ORF">G0Q06_07595</name>
</gene>
<sequence>MKEHPRDEVFNVRLHRANDNYRPEEFRKRVLWMAARPLLRFVPRFFYEFRNRILRLFGAKIGKSVRIYPSVDIFYPWNLEIGDEVTIATHVQLYSLGKIIIGDGTMISYGAHFCAGTHDYSKINLPLLKPEIRLGTGIWVCADAFIGPGVAIGDYSIVGARSVVLKSFPEFSIIGGNPARKVKDRPLPEKGSCPEQT</sequence>
<dbReference type="PANTHER" id="PTHR23416">
    <property type="entry name" value="SIALIC ACID SYNTHASE-RELATED"/>
    <property type="match status" value="1"/>
</dbReference>
<evidence type="ECO:0000256" key="2">
    <source>
        <dbReference type="ARBA" id="ARBA00022679"/>
    </source>
</evidence>
<comment type="similarity">
    <text evidence="1">Belongs to the transferase hexapeptide repeat family.</text>
</comment>
<organism evidence="3 4">
    <name type="scientific">Oceanipulchritudo coccoides</name>
    <dbReference type="NCBI Taxonomy" id="2706888"/>
    <lineage>
        <taxon>Bacteria</taxon>
        <taxon>Pseudomonadati</taxon>
        <taxon>Verrucomicrobiota</taxon>
        <taxon>Opitutia</taxon>
        <taxon>Puniceicoccales</taxon>
        <taxon>Oceanipulchritudinaceae</taxon>
        <taxon>Oceanipulchritudo</taxon>
    </lineage>
</organism>
<dbReference type="InterPro" id="IPR011004">
    <property type="entry name" value="Trimer_LpxA-like_sf"/>
</dbReference>
<keyword evidence="4" id="KW-1185">Reference proteome</keyword>
<dbReference type="Gene3D" id="2.160.10.10">
    <property type="entry name" value="Hexapeptide repeat proteins"/>
    <property type="match status" value="1"/>
</dbReference>
<accession>A0A6B2M2K5</accession>
<dbReference type="GO" id="GO:0005829">
    <property type="term" value="C:cytosol"/>
    <property type="evidence" value="ECO:0007669"/>
    <property type="project" value="TreeGrafter"/>
</dbReference>
<protein>
    <submittedName>
        <fullName evidence="3">Putative colanic acid biosynthesis acetyltransferase</fullName>
    </submittedName>
</protein>
<dbReference type="AlphaFoldDB" id="A0A6B2M2K5"/>